<dbReference type="Proteomes" id="UP001604277">
    <property type="component" value="Unassembled WGS sequence"/>
</dbReference>
<gene>
    <name evidence="2" type="ORF">Fot_32763</name>
</gene>
<protein>
    <submittedName>
        <fullName evidence="2">Uncharacterized protein</fullName>
    </submittedName>
</protein>
<dbReference type="AlphaFoldDB" id="A0ABD1T8S0"/>
<keyword evidence="3" id="KW-1185">Reference proteome</keyword>
<dbReference type="EMBL" id="JBFOLJ010000009">
    <property type="protein sequence ID" value="KAL2509116.1"/>
    <property type="molecule type" value="Genomic_DNA"/>
</dbReference>
<comment type="caution">
    <text evidence="2">The sequence shown here is derived from an EMBL/GenBank/DDBJ whole genome shotgun (WGS) entry which is preliminary data.</text>
</comment>
<sequence>MKVQRNPTQDQASIATEMKAYVQSMAFVLSGIAISSEYLIHHGRHLQEKNTTMRDLHREESGTTGLTRVFKGRDLIHQHRETITHSQPMGSEKNKLTTTGEADDSSP</sequence>
<accession>A0ABD1T8S0</accession>
<evidence type="ECO:0000313" key="2">
    <source>
        <dbReference type="EMBL" id="KAL2509116.1"/>
    </source>
</evidence>
<evidence type="ECO:0000313" key="3">
    <source>
        <dbReference type="Proteomes" id="UP001604277"/>
    </source>
</evidence>
<reference evidence="3" key="1">
    <citation type="submission" date="2024-07" db="EMBL/GenBank/DDBJ databases">
        <title>Two chromosome-level genome assemblies of Korean endemic species Abeliophyllum distichum and Forsythia ovata (Oleaceae).</title>
        <authorList>
            <person name="Jang H."/>
        </authorList>
    </citation>
    <scope>NUCLEOTIDE SEQUENCE [LARGE SCALE GENOMIC DNA]</scope>
</reference>
<name>A0ABD1T8S0_9LAMI</name>
<organism evidence="2 3">
    <name type="scientific">Forsythia ovata</name>
    <dbReference type="NCBI Taxonomy" id="205694"/>
    <lineage>
        <taxon>Eukaryota</taxon>
        <taxon>Viridiplantae</taxon>
        <taxon>Streptophyta</taxon>
        <taxon>Embryophyta</taxon>
        <taxon>Tracheophyta</taxon>
        <taxon>Spermatophyta</taxon>
        <taxon>Magnoliopsida</taxon>
        <taxon>eudicotyledons</taxon>
        <taxon>Gunneridae</taxon>
        <taxon>Pentapetalae</taxon>
        <taxon>asterids</taxon>
        <taxon>lamiids</taxon>
        <taxon>Lamiales</taxon>
        <taxon>Oleaceae</taxon>
        <taxon>Forsythieae</taxon>
        <taxon>Forsythia</taxon>
    </lineage>
</organism>
<feature type="region of interest" description="Disordered" evidence="1">
    <location>
        <begin position="80"/>
        <end position="107"/>
    </location>
</feature>
<evidence type="ECO:0000256" key="1">
    <source>
        <dbReference type="SAM" id="MobiDB-lite"/>
    </source>
</evidence>
<proteinExistence type="predicted"/>